<organism evidence="9 10">
    <name type="scientific">Pedobacter panaciterrae</name>
    <dbReference type="NCBI Taxonomy" id="363849"/>
    <lineage>
        <taxon>Bacteria</taxon>
        <taxon>Pseudomonadati</taxon>
        <taxon>Bacteroidota</taxon>
        <taxon>Sphingobacteriia</taxon>
        <taxon>Sphingobacteriales</taxon>
        <taxon>Sphingobacteriaceae</taxon>
        <taxon>Pedobacter</taxon>
    </lineage>
</organism>
<protein>
    <submittedName>
        <fullName evidence="9">RagB/SusD family nutrient uptake outer membrane protein</fullName>
    </submittedName>
</protein>
<evidence type="ECO:0000259" key="7">
    <source>
        <dbReference type="Pfam" id="PF07980"/>
    </source>
</evidence>
<keyword evidence="4" id="KW-0472">Membrane</keyword>
<feature type="region of interest" description="Disordered" evidence="6">
    <location>
        <begin position="90"/>
        <end position="109"/>
    </location>
</feature>
<evidence type="ECO:0000313" key="9">
    <source>
        <dbReference type="EMBL" id="MEJ2901243.1"/>
    </source>
</evidence>
<proteinExistence type="inferred from homology"/>
<reference evidence="9 10" key="1">
    <citation type="submission" date="2024-03" db="EMBL/GenBank/DDBJ databases">
        <title>Sequence of Lycoming College Course Isolates.</title>
        <authorList>
            <person name="Plotts O."/>
            <person name="Newman J."/>
        </authorList>
    </citation>
    <scope>NUCLEOTIDE SEQUENCE [LARGE SCALE GENOMIC DNA]</scope>
    <source>
        <strain evidence="9 10">CJB-3</strain>
    </source>
</reference>
<comment type="caution">
    <text evidence="9">The sequence shown here is derived from an EMBL/GenBank/DDBJ whole genome shotgun (WGS) entry which is preliminary data.</text>
</comment>
<evidence type="ECO:0000256" key="4">
    <source>
        <dbReference type="ARBA" id="ARBA00023136"/>
    </source>
</evidence>
<dbReference type="InterPro" id="IPR033985">
    <property type="entry name" value="SusD-like_N"/>
</dbReference>
<keyword evidence="3" id="KW-0732">Signal</keyword>
<keyword evidence="10" id="KW-1185">Reference proteome</keyword>
<feature type="compositionally biased region" description="Polar residues" evidence="6">
    <location>
        <begin position="95"/>
        <end position="109"/>
    </location>
</feature>
<feature type="domain" description="SusD-like N-terminal" evidence="8">
    <location>
        <begin position="139"/>
        <end position="256"/>
    </location>
</feature>
<accession>A0ABU8NG68</accession>
<evidence type="ECO:0000256" key="2">
    <source>
        <dbReference type="ARBA" id="ARBA00006275"/>
    </source>
</evidence>
<dbReference type="InterPro" id="IPR012944">
    <property type="entry name" value="SusD_RagB_dom"/>
</dbReference>
<evidence type="ECO:0000313" key="10">
    <source>
        <dbReference type="Proteomes" id="UP001378956"/>
    </source>
</evidence>
<evidence type="ECO:0000256" key="1">
    <source>
        <dbReference type="ARBA" id="ARBA00004442"/>
    </source>
</evidence>
<dbReference type="SUPFAM" id="SSF48452">
    <property type="entry name" value="TPR-like"/>
    <property type="match status" value="1"/>
</dbReference>
<comment type="similarity">
    <text evidence="2">Belongs to the SusD family.</text>
</comment>
<evidence type="ECO:0000256" key="3">
    <source>
        <dbReference type="ARBA" id="ARBA00022729"/>
    </source>
</evidence>
<feature type="domain" description="RagB/SusD" evidence="7">
    <location>
        <begin position="385"/>
        <end position="538"/>
    </location>
</feature>
<evidence type="ECO:0000259" key="8">
    <source>
        <dbReference type="Pfam" id="PF14322"/>
    </source>
</evidence>
<dbReference type="Proteomes" id="UP001378956">
    <property type="component" value="Unassembled WGS sequence"/>
</dbReference>
<dbReference type="Gene3D" id="1.25.40.390">
    <property type="match status" value="1"/>
</dbReference>
<evidence type="ECO:0000256" key="5">
    <source>
        <dbReference type="ARBA" id="ARBA00023237"/>
    </source>
</evidence>
<dbReference type="EMBL" id="JBBEUB010000001">
    <property type="protein sequence ID" value="MEJ2901243.1"/>
    <property type="molecule type" value="Genomic_DNA"/>
</dbReference>
<comment type="subcellular location">
    <subcellularLocation>
        <location evidence="1">Cell outer membrane</location>
    </subcellularLocation>
</comment>
<dbReference type="InterPro" id="IPR011990">
    <property type="entry name" value="TPR-like_helical_dom_sf"/>
</dbReference>
<evidence type="ECO:0000256" key="6">
    <source>
        <dbReference type="SAM" id="MobiDB-lite"/>
    </source>
</evidence>
<name>A0ABU8NG68_9SPHI</name>
<sequence>MKKYIICLFIVVSASQYGCKKFLDITPIDKLTGNNFYKTREDMEANITDMYGELFDKYTRTAFAGATGEFRSGEVIPAAEGGAGRSASGLIGGHTRQTPNPQGSTDKQNVPLTTVNDRYLLAAISTGPPPPAWSGYNFSDLTKWDEYYRVIQSANLMISKIDDGIAALTAEESKRYKAEAKFIRCFCYFQMVRLFGDVVYYTDAFQKDPLPRENMVTVINNCIADLKDFRNDLPLTFTDPSLRGVRANRGAAIGLLMNMNMWNAGFDIANRTSYYQETAALGKEIMDSKAFRLLPLGEWAKVVKGRSEESLFELFRTLNYNQDLNDPFAQANAYSPFGDAFIHFPYKQPEYTHRYSYSVFSTEYMRKLYPDESDLRLTIWFVAPFDQNASTFQLRKFALNTFADANNPNLDLNPDNTYLIMRYSDAILLRAEALANLNPEDPIAIECLNIVRGRAVAPPYPTGSKDTNLKDAIFLERSKELMGEGSRYFDLVRTKRVLSKEWTDNPLTSDKFNRGGWTWPIHPNALFNNPKMSLNNYWIGSGL</sequence>
<keyword evidence="5" id="KW-0998">Cell outer membrane</keyword>
<dbReference type="RefSeq" id="WP_337715092.1">
    <property type="nucleotide sequence ID" value="NZ_JBBEUB010000001.1"/>
</dbReference>
<dbReference type="CDD" id="cd08977">
    <property type="entry name" value="SusD"/>
    <property type="match status" value="1"/>
</dbReference>
<dbReference type="Pfam" id="PF07980">
    <property type="entry name" value="SusD_RagB"/>
    <property type="match status" value="1"/>
</dbReference>
<gene>
    <name evidence="9" type="ORF">WAE58_02330</name>
</gene>
<dbReference type="Pfam" id="PF14322">
    <property type="entry name" value="SusD-like_3"/>
    <property type="match status" value="1"/>
</dbReference>